<dbReference type="Proteomes" id="UP001152622">
    <property type="component" value="Chromosome 15"/>
</dbReference>
<comment type="caution">
    <text evidence="1">The sequence shown here is derived from an EMBL/GenBank/DDBJ whole genome shotgun (WGS) entry which is preliminary data.</text>
</comment>
<accession>A0A9Q1IIH1</accession>
<evidence type="ECO:0000313" key="2">
    <source>
        <dbReference type="Proteomes" id="UP001152622"/>
    </source>
</evidence>
<name>A0A9Q1IIH1_SYNKA</name>
<reference evidence="1" key="1">
    <citation type="journal article" date="2023" name="Science">
        <title>Genome structures resolve the early diversification of teleost fishes.</title>
        <authorList>
            <person name="Parey E."/>
            <person name="Louis A."/>
            <person name="Montfort J."/>
            <person name="Bouchez O."/>
            <person name="Roques C."/>
            <person name="Iampietro C."/>
            <person name="Lluch J."/>
            <person name="Castinel A."/>
            <person name="Donnadieu C."/>
            <person name="Desvignes T."/>
            <person name="Floi Bucao C."/>
            <person name="Jouanno E."/>
            <person name="Wen M."/>
            <person name="Mejri S."/>
            <person name="Dirks R."/>
            <person name="Jansen H."/>
            <person name="Henkel C."/>
            <person name="Chen W.J."/>
            <person name="Zahm M."/>
            <person name="Cabau C."/>
            <person name="Klopp C."/>
            <person name="Thompson A.W."/>
            <person name="Robinson-Rechavi M."/>
            <person name="Braasch I."/>
            <person name="Lecointre G."/>
            <person name="Bobe J."/>
            <person name="Postlethwait J.H."/>
            <person name="Berthelot C."/>
            <person name="Roest Crollius H."/>
            <person name="Guiguen Y."/>
        </authorList>
    </citation>
    <scope>NUCLEOTIDE SEQUENCE</scope>
    <source>
        <strain evidence="1">WJC10195</strain>
    </source>
</reference>
<dbReference type="EMBL" id="JAINUF010000015">
    <property type="protein sequence ID" value="KAJ8340801.1"/>
    <property type="molecule type" value="Genomic_DNA"/>
</dbReference>
<sequence>MCLSLPALRNDQLQGESWGRGRCVNPPTQFQLSEECLDLYFLLLSAVFRFYYCAIECSGSSTGQLCTLAFLSENGNFSLWEFIGHFFFFFLEEFEFS</sequence>
<organism evidence="1 2">
    <name type="scientific">Synaphobranchus kaupii</name>
    <name type="common">Kaup's arrowtooth eel</name>
    <dbReference type="NCBI Taxonomy" id="118154"/>
    <lineage>
        <taxon>Eukaryota</taxon>
        <taxon>Metazoa</taxon>
        <taxon>Chordata</taxon>
        <taxon>Craniata</taxon>
        <taxon>Vertebrata</taxon>
        <taxon>Euteleostomi</taxon>
        <taxon>Actinopterygii</taxon>
        <taxon>Neopterygii</taxon>
        <taxon>Teleostei</taxon>
        <taxon>Anguilliformes</taxon>
        <taxon>Synaphobranchidae</taxon>
        <taxon>Synaphobranchus</taxon>
    </lineage>
</organism>
<dbReference type="AlphaFoldDB" id="A0A9Q1IIH1"/>
<proteinExistence type="predicted"/>
<evidence type="ECO:0000313" key="1">
    <source>
        <dbReference type="EMBL" id="KAJ8340801.1"/>
    </source>
</evidence>
<protein>
    <submittedName>
        <fullName evidence="1">Uncharacterized protein</fullName>
    </submittedName>
</protein>
<gene>
    <name evidence="1" type="ORF">SKAU_G00330920</name>
</gene>
<keyword evidence="2" id="KW-1185">Reference proteome</keyword>